<organism evidence="1 2">
    <name type="scientific">Erythrobacter fulvus</name>
    <dbReference type="NCBI Taxonomy" id="2987523"/>
    <lineage>
        <taxon>Bacteria</taxon>
        <taxon>Pseudomonadati</taxon>
        <taxon>Pseudomonadota</taxon>
        <taxon>Alphaproteobacteria</taxon>
        <taxon>Sphingomonadales</taxon>
        <taxon>Erythrobacteraceae</taxon>
        <taxon>Erythrobacter/Porphyrobacter group</taxon>
        <taxon>Erythrobacter</taxon>
    </lineage>
</organism>
<comment type="caution">
    <text evidence="1">The sequence shown here is derived from an EMBL/GenBank/DDBJ whole genome shotgun (WGS) entry which is preliminary data.</text>
</comment>
<gene>
    <name evidence="1" type="ORF">OIK40_05945</name>
</gene>
<dbReference type="EMBL" id="JAQQXQ010000004">
    <property type="protein sequence ID" value="MDC8754185.1"/>
    <property type="molecule type" value="Genomic_DNA"/>
</dbReference>
<reference evidence="1 2" key="1">
    <citation type="submission" date="2022-10" db="EMBL/GenBank/DDBJ databases">
        <title>Erythrobacter sp. sf7 Genome sequencing.</title>
        <authorList>
            <person name="Park S."/>
        </authorList>
    </citation>
    <scope>NUCLEOTIDE SEQUENCE [LARGE SCALE GENOMIC DNA]</scope>
    <source>
        <strain evidence="2">sf7</strain>
    </source>
</reference>
<proteinExistence type="predicted"/>
<evidence type="ECO:0000313" key="1">
    <source>
        <dbReference type="EMBL" id="MDC8754185.1"/>
    </source>
</evidence>
<name>A0ABT5JP82_9SPHN</name>
<evidence type="ECO:0000313" key="2">
    <source>
        <dbReference type="Proteomes" id="UP001216558"/>
    </source>
</evidence>
<keyword evidence="2" id="KW-1185">Reference proteome</keyword>
<sequence>MAATRRASAIGKPFTRLITVHWEAAGLTDADAMQATTAFLKYWREWLRGETAYIWTRENGDGKGSHLHILAHLPKGREISGRRSMRWVERITGNPYRRTVILTEKIGGAGQPDGALYTENLGAALAYVLKGAEPDAAAAIGIRHEYGGRIIGKRCGMSRNLSCG</sequence>
<protein>
    <recommendedName>
        <fullName evidence="3">Replication protein</fullName>
    </recommendedName>
</protein>
<evidence type="ECO:0008006" key="3">
    <source>
        <dbReference type="Google" id="ProtNLM"/>
    </source>
</evidence>
<dbReference type="RefSeq" id="WP_273677008.1">
    <property type="nucleotide sequence ID" value="NZ_JAQQXQ010000004.1"/>
</dbReference>
<accession>A0ABT5JP82</accession>
<dbReference type="Proteomes" id="UP001216558">
    <property type="component" value="Unassembled WGS sequence"/>
</dbReference>